<evidence type="ECO:0000313" key="1">
    <source>
        <dbReference type="EMBL" id="MEH0095260.1"/>
    </source>
</evidence>
<protein>
    <submittedName>
        <fullName evidence="1">Uncharacterized protein</fullName>
    </submittedName>
</protein>
<organism evidence="1 2">
    <name type="scientific">Pannonibacter anstelovis</name>
    <dbReference type="NCBI Taxonomy" id="3121537"/>
    <lineage>
        <taxon>Bacteria</taxon>
        <taxon>Pseudomonadati</taxon>
        <taxon>Pseudomonadota</taxon>
        <taxon>Alphaproteobacteria</taxon>
        <taxon>Hyphomicrobiales</taxon>
        <taxon>Stappiaceae</taxon>
        <taxon>Pannonibacter</taxon>
    </lineage>
</organism>
<sequence length="333" mass="35807">MPVQNDATLQMINANNAGFGTVRLDPRAETGNYQDHLAIQAGQLPSVYYGLAGSDNTTRFRPLHRSGLLATTARTRLYFAVGGMIGQITNPRAALTTNMQHVCGPVYTSRFYVFVRLGVTLTDFQTSLQAMQTVAQTISTDDLQDMNVTAQASGGTGVYYVNSGALAGTFWAHKDTGWETSILPSAVNNRLRPLCLMDFRIQPSQVAVAQGTGPAYPASLALAPDTRGRVHTGHTLIAPGALANWYAAQSFASLGAPVPGATIWNKYDWLGQYQQTASFATNNYAITGPQIASGNEYYARDFFNLFPVTNPNADAATAQSQSIVSMIDGFVNN</sequence>
<proteinExistence type="predicted"/>
<gene>
    <name evidence="1" type="ORF">V6L76_03295</name>
</gene>
<dbReference type="EMBL" id="JBAKBE010000002">
    <property type="protein sequence ID" value="MEH0095260.1"/>
    <property type="molecule type" value="Genomic_DNA"/>
</dbReference>
<comment type="caution">
    <text evidence="1">The sequence shown here is derived from an EMBL/GenBank/DDBJ whole genome shotgun (WGS) entry which is preliminary data.</text>
</comment>
<reference evidence="1 2" key="1">
    <citation type="submission" date="2024-02" db="EMBL/GenBank/DDBJ databases">
        <title>A new putative Pannonibacter species isolated from two cases of bloodstream infections in paediatric patients.</title>
        <authorList>
            <person name="Castellana S."/>
            <person name="De Laurentiis V."/>
            <person name="Grassi M."/>
            <person name="De Leonardis F."/>
            <person name="Mosca A."/>
            <person name="De Carlo C."/>
            <person name="Sparapano E."/>
            <person name="Ronga L."/>
            <person name="Santacroce L."/>
            <person name="Chironna M."/>
            <person name="De Robertis A."/>
            <person name="Bianco A."/>
            <person name="Del Sambro L."/>
            <person name="Capozzi L."/>
            <person name="Parisi A."/>
        </authorList>
    </citation>
    <scope>NUCLEOTIDE SEQUENCE [LARGE SCALE GENOMIC DNA]</scope>
    <source>
        <strain evidence="1 2">Pt2</strain>
    </source>
</reference>
<evidence type="ECO:0000313" key="2">
    <source>
        <dbReference type="Proteomes" id="UP001380822"/>
    </source>
</evidence>
<dbReference type="RefSeq" id="WP_334250103.1">
    <property type="nucleotide sequence ID" value="NZ_JBAKBE010000002.1"/>
</dbReference>
<dbReference type="Proteomes" id="UP001380822">
    <property type="component" value="Unassembled WGS sequence"/>
</dbReference>
<keyword evidence="2" id="KW-1185">Reference proteome</keyword>
<name>A0ABU7ZJ43_9HYPH</name>
<accession>A0ABU7ZJ43</accession>